<dbReference type="STRING" id="78245.Xaut_3623"/>
<accession>A7ILF8</accession>
<proteinExistence type="predicted"/>
<dbReference type="Proteomes" id="UP000002417">
    <property type="component" value="Chromosome"/>
</dbReference>
<dbReference type="AlphaFoldDB" id="A7ILF8"/>
<keyword evidence="2" id="KW-1185">Reference proteome</keyword>
<organism evidence="1 2">
    <name type="scientific">Xanthobacter autotrophicus (strain ATCC BAA-1158 / Py2)</name>
    <dbReference type="NCBI Taxonomy" id="78245"/>
    <lineage>
        <taxon>Bacteria</taxon>
        <taxon>Pseudomonadati</taxon>
        <taxon>Pseudomonadota</taxon>
        <taxon>Alphaproteobacteria</taxon>
        <taxon>Hyphomicrobiales</taxon>
        <taxon>Xanthobacteraceae</taxon>
        <taxon>Xanthobacter</taxon>
    </lineage>
</organism>
<sequence length="238" mass="25406">MRDPTKTDGRCRTCGRPLGGDEHEVDGVPGVFHLECSPGKDSVLWCAHIRGPDDVVACVDYGAAVKLCDEINAVAKTVAHLDVLCIAYPAVWPWGASEHAADLARGNEYRDAVPPAPVASHEPASVSEEVRLGWLYFNEDTGPEWSEQHPVESGEVPDATDVRPATLEALKAALVDAWAATTPGPPPEPAKAEVVRHLVVDALAQEIRRVDGEHKLGAGALAEAPMPFFSALTTKQEA</sequence>
<evidence type="ECO:0000313" key="2">
    <source>
        <dbReference type="Proteomes" id="UP000002417"/>
    </source>
</evidence>
<dbReference type="OrthoDB" id="8482241at2"/>
<protein>
    <submittedName>
        <fullName evidence="1">Uncharacterized protein</fullName>
    </submittedName>
</protein>
<gene>
    <name evidence="1" type="ordered locus">Xaut_3623</name>
</gene>
<evidence type="ECO:0000313" key="1">
    <source>
        <dbReference type="EMBL" id="ABS68851.1"/>
    </source>
</evidence>
<dbReference type="KEGG" id="xau:Xaut_3623"/>
<dbReference type="HOGENOM" id="CLU_1165447_0_0_5"/>
<dbReference type="eggNOG" id="ENOG5032PZ3">
    <property type="taxonomic scope" value="Bacteria"/>
</dbReference>
<dbReference type="EMBL" id="CP000781">
    <property type="protein sequence ID" value="ABS68851.1"/>
    <property type="molecule type" value="Genomic_DNA"/>
</dbReference>
<name>A7ILF8_XANP2</name>
<reference evidence="1 2" key="1">
    <citation type="submission" date="2007-07" db="EMBL/GenBank/DDBJ databases">
        <title>Complete sequence of chromosome of Xanthobacter autotrophicus Py2.</title>
        <authorList>
            <consortium name="US DOE Joint Genome Institute"/>
            <person name="Copeland A."/>
            <person name="Lucas S."/>
            <person name="Lapidus A."/>
            <person name="Barry K."/>
            <person name="Glavina del Rio T."/>
            <person name="Hammon N."/>
            <person name="Israni S."/>
            <person name="Dalin E."/>
            <person name="Tice H."/>
            <person name="Pitluck S."/>
            <person name="Sims D."/>
            <person name="Brettin T."/>
            <person name="Bruce D."/>
            <person name="Detter J.C."/>
            <person name="Han C."/>
            <person name="Tapia R."/>
            <person name="Brainard J."/>
            <person name="Schmutz J."/>
            <person name="Larimer F."/>
            <person name="Land M."/>
            <person name="Hauser L."/>
            <person name="Kyrpides N."/>
            <person name="Kim E."/>
            <person name="Ensigns S.A."/>
            <person name="Richardson P."/>
        </authorList>
    </citation>
    <scope>NUCLEOTIDE SEQUENCE [LARGE SCALE GENOMIC DNA]</scope>
    <source>
        <strain evidence="2">ATCC BAA-1158 / Py2</strain>
    </source>
</reference>